<reference evidence="1" key="2">
    <citation type="journal article" date="2022" name="Elife">
        <title>Obligate sexual reproduction of a homothallic fungus closely related to the Cryptococcus pathogenic species complex.</title>
        <authorList>
            <person name="Passer A.R."/>
            <person name="Clancey S.A."/>
            <person name="Shea T."/>
            <person name="David-Palma M."/>
            <person name="Averette A.F."/>
            <person name="Boekhout T."/>
            <person name="Porcel B.M."/>
            <person name="Nowrousian M."/>
            <person name="Cuomo C.A."/>
            <person name="Sun S."/>
            <person name="Heitman J."/>
            <person name="Coelho M.A."/>
        </authorList>
    </citation>
    <scope>NUCLEOTIDE SEQUENCE</scope>
    <source>
        <strain evidence="1">CBS 7841</strain>
    </source>
</reference>
<organism evidence="1 2">
    <name type="scientific">Cryptococcus depauperatus CBS 7841</name>
    <dbReference type="NCBI Taxonomy" id="1295531"/>
    <lineage>
        <taxon>Eukaryota</taxon>
        <taxon>Fungi</taxon>
        <taxon>Dikarya</taxon>
        <taxon>Basidiomycota</taxon>
        <taxon>Agaricomycotina</taxon>
        <taxon>Tremellomycetes</taxon>
        <taxon>Tremellales</taxon>
        <taxon>Cryptococcaceae</taxon>
        <taxon>Cryptococcus</taxon>
    </lineage>
</organism>
<proteinExistence type="predicted"/>
<dbReference type="KEGG" id="cdep:91084873"/>
<protein>
    <submittedName>
        <fullName evidence="1">Uncharacterized protein</fullName>
    </submittedName>
</protein>
<dbReference type="AlphaFoldDB" id="A0A1E3IXM2"/>
<reference evidence="1" key="1">
    <citation type="submission" date="2016-06" db="EMBL/GenBank/DDBJ databases">
        <authorList>
            <person name="Cuomo C."/>
            <person name="Litvintseva A."/>
            <person name="Heitman J."/>
            <person name="Chen Y."/>
            <person name="Sun S."/>
            <person name="Springer D."/>
            <person name="Dromer F."/>
            <person name="Young S."/>
            <person name="Zeng Q."/>
            <person name="Chapman S."/>
            <person name="Gujja S."/>
            <person name="Saif S."/>
            <person name="Birren B."/>
        </authorList>
    </citation>
    <scope>NUCLEOTIDE SEQUENCE</scope>
    <source>
        <strain evidence="1">CBS 7841</strain>
    </source>
</reference>
<sequence>MGNNQSYNRQYRPRQEYHGVSFAAHHGLAPPPYHPGKSRGKRSRRDIDKPLPHAPKSKCVSFGANSTPWVFYKHRPPDENIANTRYCHRSYLDVGSDGNLGYSPPPAYGAWIDINGYIVHHSY</sequence>
<name>A0A1E3IXM2_9TREE</name>
<dbReference type="EMBL" id="CP143784">
    <property type="protein sequence ID" value="WVN85512.1"/>
    <property type="molecule type" value="Genomic_DNA"/>
</dbReference>
<evidence type="ECO:0000313" key="2">
    <source>
        <dbReference type="Proteomes" id="UP000094043"/>
    </source>
</evidence>
<reference evidence="1" key="3">
    <citation type="submission" date="2024-01" db="EMBL/GenBank/DDBJ databases">
        <authorList>
            <person name="Coelho M.A."/>
            <person name="David-Palma M."/>
            <person name="Shea T."/>
            <person name="Sun S."/>
            <person name="Cuomo C.A."/>
            <person name="Heitman J."/>
        </authorList>
    </citation>
    <scope>NUCLEOTIDE SEQUENCE</scope>
    <source>
        <strain evidence="1">CBS 7841</strain>
    </source>
</reference>
<accession>A0A1E3IXM2</accession>
<dbReference type="Proteomes" id="UP000094043">
    <property type="component" value="Chromosome 1"/>
</dbReference>
<dbReference type="VEuPathDB" id="FungiDB:L203_00444"/>
<keyword evidence="2" id="KW-1185">Reference proteome</keyword>
<gene>
    <name evidence="1" type="ORF">L203_100659</name>
</gene>
<evidence type="ECO:0000313" key="1">
    <source>
        <dbReference type="EMBL" id="WVN85512.1"/>
    </source>
</evidence>
<dbReference type="RefSeq" id="XP_066066212.1">
    <property type="nucleotide sequence ID" value="XM_066210115.1"/>
</dbReference>
<dbReference type="OrthoDB" id="2563717at2759"/>
<dbReference type="GeneID" id="91084873"/>